<evidence type="ECO:0000313" key="2">
    <source>
        <dbReference type="Proteomes" id="UP000013909"/>
    </source>
</evidence>
<comment type="caution">
    <text evidence="1">The sequence shown here is derived from an EMBL/GenBank/DDBJ whole genome shotgun (WGS) entry which is preliminary data.</text>
</comment>
<sequence length="44" mass="5142">MKSKNPSTKIFTTYCEVVKAIFNIKFSNGTKINYYSMSFFVYIS</sequence>
<name>R7ZUV8_9BACT</name>
<keyword evidence="2" id="KW-1185">Reference proteome</keyword>
<dbReference type="EMBL" id="AQHR01000045">
    <property type="protein sequence ID" value="EON77931.1"/>
    <property type="molecule type" value="Genomic_DNA"/>
</dbReference>
<evidence type="ECO:0000313" key="1">
    <source>
        <dbReference type="EMBL" id="EON77931.1"/>
    </source>
</evidence>
<protein>
    <submittedName>
        <fullName evidence="1">Uncharacterized protein</fullName>
    </submittedName>
</protein>
<dbReference type="AlphaFoldDB" id="R7ZUV8"/>
<accession>R7ZUV8</accession>
<proteinExistence type="predicted"/>
<organism evidence="1 2">
    <name type="scientific">Lunatimonas lonarensis</name>
    <dbReference type="NCBI Taxonomy" id="1232681"/>
    <lineage>
        <taxon>Bacteria</taxon>
        <taxon>Pseudomonadati</taxon>
        <taxon>Bacteroidota</taxon>
        <taxon>Cytophagia</taxon>
        <taxon>Cytophagales</taxon>
        <taxon>Cyclobacteriaceae</taxon>
    </lineage>
</organism>
<gene>
    <name evidence="1" type="ORF">ADIS_1584</name>
</gene>
<dbReference type="Proteomes" id="UP000013909">
    <property type="component" value="Unassembled WGS sequence"/>
</dbReference>
<reference evidence="1 2" key="1">
    <citation type="submission" date="2013-02" db="EMBL/GenBank/DDBJ databases">
        <title>A novel strain isolated from Lonar lake, Maharashtra, India.</title>
        <authorList>
            <person name="Singh A."/>
        </authorList>
    </citation>
    <scope>NUCLEOTIDE SEQUENCE [LARGE SCALE GENOMIC DNA]</scope>
    <source>
        <strain evidence="1 2">AK24</strain>
    </source>
</reference>